<comment type="caution">
    <text evidence="1">The sequence shown here is derived from an EMBL/GenBank/DDBJ whole genome shotgun (WGS) entry which is preliminary data.</text>
</comment>
<dbReference type="Proteomes" id="UP000239241">
    <property type="component" value="Unassembled WGS sequence"/>
</dbReference>
<accession>A0A2S5VL43</accession>
<gene>
    <name evidence="1" type="ORF">C5E16_15380</name>
</gene>
<reference evidence="1 2" key="1">
    <citation type="submission" date="2018-02" db="EMBL/GenBank/DDBJ databases">
        <title>Bacteriophage NCPPB3778 and a type I-E CRISPR drive the evolution of the US Biological Select Agent, Rathayibacter toxicus.</title>
        <authorList>
            <person name="Davis E.W.II."/>
            <person name="Tabima J.F."/>
            <person name="Weisberg A.J."/>
            <person name="Lopes L.D."/>
            <person name="Wiseman M.S."/>
            <person name="Wiseman M.S."/>
            <person name="Pupko T."/>
            <person name="Belcher M.S."/>
            <person name="Sechler A.J."/>
            <person name="Tancos M.A."/>
            <person name="Schroeder B.K."/>
            <person name="Murray T.D."/>
            <person name="Luster D.G."/>
            <person name="Schneider W.L."/>
            <person name="Rogers E."/>
            <person name="Andreote F.D."/>
            <person name="Grunwald N.J."/>
            <person name="Putnam M.L."/>
            <person name="Chang J.H."/>
        </authorList>
    </citation>
    <scope>NUCLEOTIDE SEQUENCE [LARGE SCALE GENOMIC DNA]</scope>
    <source>
        <strain evidence="1 2">AY1B3</strain>
    </source>
</reference>
<organism evidence="1 2">
    <name type="scientific">Clavibacter michiganensis</name>
    <dbReference type="NCBI Taxonomy" id="28447"/>
    <lineage>
        <taxon>Bacteria</taxon>
        <taxon>Bacillati</taxon>
        <taxon>Actinomycetota</taxon>
        <taxon>Actinomycetes</taxon>
        <taxon>Micrococcales</taxon>
        <taxon>Microbacteriaceae</taxon>
        <taxon>Clavibacter</taxon>
    </lineage>
</organism>
<name>A0A2S5VL43_9MICO</name>
<sequence length="167" mass="18267">MRLMGPATTGEALGALQRAADGTEITCGWSTRELEGVKDRVRSRGFVTAADRMEALAIRDADNAAGAASYAALPTDVFPWAHVEHDDDVPAAGARVAITTEQREGWIVRPSATASPWIRLSARDTDRSERAWHVLLDTGEIRLYLESVLVIDEVPDYAQDDDDEDDD</sequence>
<evidence type="ECO:0000313" key="1">
    <source>
        <dbReference type="EMBL" id="PPF63527.1"/>
    </source>
</evidence>
<proteinExistence type="predicted"/>
<dbReference type="EMBL" id="PSXY01000044">
    <property type="protein sequence ID" value="PPF63527.1"/>
    <property type="molecule type" value="Genomic_DNA"/>
</dbReference>
<protein>
    <submittedName>
        <fullName evidence="1">Uncharacterized protein</fullName>
    </submittedName>
</protein>
<evidence type="ECO:0000313" key="2">
    <source>
        <dbReference type="Proteomes" id="UP000239241"/>
    </source>
</evidence>
<dbReference type="AlphaFoldDB" id="A0A2S5VL43"/>